<dbReference type="AlphaFoldDB" id="A0A0F9J0M8"/>
<gene>
    <name evidence="1" type="ORF">LCGC14_1514440</name>
</gene>
<dbReference type="EMBL" id="LAZR01011154">
    <property type="protein sequence ID" value="KKM63143.1"/>
    <property type="molecule type" value="Genomic_DNA"/>
</dbReference>
<proteinExistence type="predicted"/>
<organism evidence="1">
    <name type="scientific">marine sediment metagenome</name>
    <dbReference type="NCBI Taxonomy" id="412755"/>
    <lineage>
        <taxon>unclassified sequences</taxon>
        <taxon>metagenomes</taxon>
        <taxon>ecological metagenomes</taxon>
    </lineage>
</organism>
<reference evidence="1" key="1">
    <citation type="journal article" date="2015" name="Nature">
        <title>Complex archaea that bridge the gap between prokaryotes and eukaryotes.</title>
        <authorList>
            <person name="Spang A."/>
            <person name="Saw J.H."/>
            <person name="Jorgensen S.L."/>
            <person name="Zaremba-Niedzwiedzka K."/>
            <person name="Martijn J."/>
            <person name="Lind A.E."/>
            <person name="van Eijk R."/>
            <person name="Schleper C."/>
            <person name="Guy L."/>
            <person name="Ettema T.J."/>
        </authorList>
    </citation>
    <scope>NUCLEOTIDE SEQUENCE</scope>
</reference>
<sequence length="224" mass="23327">MSGRLPRLGVGLQKLTTAQRDAISSPATGLVIYNTTTNLLNVYDGTSWGTVMPTVDTADQGYFLGAVVFPFSLGTDEVTAVANQVDLFGFVLPFRVTTRKIATEVTTLEAASLYSAGIYSADGTVLLIDSGTFNGASTGIKQNTITAVTLEPGYYLFAQTANTTTTLLVRRFALGSVLQPLMNGTDMVASSIATNPSVAGVLPATTGALVRTVGKNPTATVFAP</sequence>
<accession>A0A0F9J0M8</accession>
<protein>
    <submittedName>
        <fullName evidence="1">Uncharacterized protein</fullName>
    </submittedName>
</protein>
<name>A0A0F9J0M8_9ZZZZ</name>
<evidence type="ECO:0000313" key="1">
    <source>
        <dbReference type="EMBL" id="KKM63143.1"/>
    </source>
</evidence>
<comment type="caution">
    <text evidence="1">The sequence shown here is derived from an EMBL/GenBank/DDBJ whole genome shotgun (WGS) entry which is preliminary data.</text>
</comment>